<evidence type="ECO:0000259" key="1">
    <source>
        <dbReference type="Pfam" id="PF08719"/>
    </source>
</evidence>
<dbReference type="CDD" id="cd15457">
    <property type="entry name" value="NADAR"/>
    <property type="match status" value="1"/>
</dbReference>
<evidence type="ECO:0000313" key="3">
    <source>
        <dbReference type="Proteomes" id="UP001217089"/>
    </source>
</evidence>
<accession>A0ABQ9ER82</accession>
<reference evidence="2 3" key="1">
    <citation type="submission" date="2022-12" db="EMBL/GenBank/DDBJ databases">
        <title>Chromosome-level genome of Tegillarca granosa.</title>
        <authorList>
            <person name="Kim J."/>
        </authorList>
    </citation>
    <scope>NUCLEOTIDE SEQUENCE [LARGE SCALE GENOMIC DNA]</scope>
    <source>
        <strain evidence="2">Teg-2019</strain>
        <tissue evidence="2">Adductor muscle</tissue>
    </source>
</reference>
<proteinExistence type="predicted"/>
<organism evidence="2 3">
    <name type="scientific">Tegillarca granosa</name>
    <name type="common">Malaysian cockle</name>
    <name type="synonym">Anadara granosa</name>
    <dbReference type="NCBI Taxonomy" id="220873"/>
    <lineage>
        <taxon>Eukaryota</taxon>
        <taxon>Metazoa</taxon>
        <taxon>Spiralia</taxon>
        <taxon>Lophotrochozoa</taxon>
        <taxon>Mollusca</taxon>
        <taxon>Bivalvia</taxon>
        <taxon>Autobranchia</taxon>
        <taxon>Pteriomorphia</taxon>
        <taxon>Arcoida</taxon>
        <taxon>Arcoidea</taxon>
        <taxon>Arcidae</taxon>
        <taxon>Tegillarca</taxon>
    </lineage>
</organism>
<dbReference type="Gene3D" id="1.10.357.40">
    <property type="entry name" value="YbiA-like"/>
    <property type="match status" value="1"/>
</dbReference>
<dbReference type="EMBL" id="JARBDR010000813">
    <property type="protein sequence ID" value="KAJ8305788.1"/>
    <property type="molecule type" value="Genomic_DNA"/>
</dbReference>
<protein>
    <recommendedName>
        <fullName evidence="1">NADAR domain-containing protein</fullName>
    </recommendedName>
</protein>
<evidence type="ECO:0000313" key="2">
    <source>
        <dbReference type="EMBL" id="KAJ8305788.1"/>
    </source>
</evidence>
<gene>
    <name evidence="2" type="ORF">KUTeg_016333</name>
</gene>
<dbReference type="InterPro" id="IPR037238">
    <property type="entry name" value="YbiA-like_sf"/>
</dbReference>
<keyword evidence="3" id="KW-1185">Reference proteome</keyword>
<dbReference type="SUPFAM" id="SSF143990">
    <property type="entry name" value="YbiA-like"/>
    <property type="match status" value="1"/>
</dbReference>
<sequence length="120" mass="13977">MEDYNTAKKIMETDNPREMKSLGRQVKHFNEHLWDDKCVALVEAGNEAKFSQNLDLKNYLYTTYPKTLVEANPLDKIWGIGLAKDDPLAWDESTWDGKNLLGYALTRVRERMMKKDKLLP</sequence>
<feature type="domain" description="NADAR" evidence="1">
    <location>
        <begin position="2"/>
        <end position="112"/>
    </location>
</feature>
<dbReference type="NCBIfam" id="TIGR02464">
    <property type="entry name" value="ribofla_fusion"/>
    <property type="match status" value="1"/>
</dbReference>
<name>A0ABQ9ER82_TEGGR</name>
<dbReference type="Proteomes" id="UP001217089">
    <property type="component" value="Unassembled WGS sequence"/>
</dbReference>
<dbReference type="Pfam" id="PF08719">
    <property type="entry name" value="NADAR"/>
    <property type="match status" value="1"/>
</dbReference>
<dbReference type="InterPro" id="IPR012816">
    <property type="entry name" value="NADAR"/>
</dbReference>
<comment type="caution">
    <text evidence="2">The sequence shown here is derived from an EMBL/GenBank/DDBJ whole genome shotgun (WGS) entry which is preliminary data.</text>
</comment>